<organism evidence="7 8">
    <name type="scientific">Candidatus Cerribacteria bacterium 'Amazon FNV 2010 28 9'</name>
    <dbReference type="NCBI Taxonomy" id="2081795"/>
    <lineage>
        <taxon>Bacteria</taxon>
        <taxon>Candidatus Cerribacteria</taxon>
    </lineage>
</organism>
<dbReference type="AlphaFoldDB" id="A0A317JPE2"/>
<feature type="transmembrane region" description="Helical" evidence="5">
    <location>
        <begin position="41"/>
        <end position="63"/>
    </location>
</feature>
<dbReference type="EMBL" id="PSRQ01000024">
    <property type="protein sequence ID" value="PWU23714.1"/>
    <property type="molecule type" value="Genomic_DNA"/>
</dbReference>
<gene>
    <name evidence="7" type="ORF">C5B42_02065</name>
</gene>
<evidence type="ECO:0000259" key="6">
    <source>
        <dbReference type="Pfam" id="PF04932"/>
    </source>
</evidence>
<feature type="transmembrane region" description="Helical" evidence="5">
    <location>
        <begin position="12"/>
        <end position="29"/>
    </location>
</feature>
<dbReference type="PANTHER" id="PTHR37422:SF13">
    <property type="entry name" value="LIPOPOLYSACCHARIDE BIOSYNTHESIS PROTEIN PA4999-RELATED"/>
    <property type="match status" value="1"/>
</dbReference>
<evidence type="ECO:0000256" key="2">
    <source>
        <dbReference type="ARBA" id="ARBA00022692"/>
    </source>
</evidence>
<feature type="transmembrane region" description="Helical" evidence="5">
    <location>
        <begin position="129"/>
        <end position="150"/>
    </location>
</feature>
<evidence type="ECO:0000313" key="8">
    <source>
        <dbReference type="Proteomes" id="UP000246104"/>
    </source>
</evidence>
<dbReference type="InterPro" id="IPR051533">
    <property type="entry name" value="WaaL-like"/>
</dbReference>
<feature type="transmembrane region" description="Helical" evidence="5">
    <location>
        <begin position="75"/>
        <end position="95"/>
    </location>
</feature>
<evidence type="ECO:0000313" key="7">
    <source>
        <dbReference type="EMBL" id="PWU23714.1"/>
    </source>
</evidence>
<protein>
    <recommendedName>
        <fullName evidence="6">O-antigen ligase-related domain-containing protein</fullName>
    </recommendedName>
</protein>
<sequence>MKKNIEFPPISIWNFILLFFFGLVSLGQLERIELSGGRALYLHEVVMGIILLYSFFTSTRWICSLWSSIRGKLAILFNLFVLVTLTFQSSTVHSFVSSLLYLVRLDVYLLFGTFLFSLILRKVLSGKALYWLIIGSIVLIALFGLAQYVFIPDTRLLVYLGWDNHYLRLISTIFDPGFAGAILCVGALLLQFQLFKKKLFSTQLSYFLSLISYLCIIAALLLTYSRASYVAFAAGCLLLLFTQKQWKHLVVLILFIISIFFLPRLASEGTRLERTASIAARLQTDQQGLNQHSLQEVFIGQGWYATKKDDTQYSINTFVPNHASGPENTYIFFYTET</sequence>
<feature type="transmembrane region" description="Helical" evidence="5">
    <location>
        <begin position="227"/>
        <end position="242"/>
    </location>
</feature>
<name>A0A317JPE2_9BACT</name>
<feature type="transmembrane region" description="Helical" evidence="5">
    <location>
        <begin position="101"/>
        <end position="120"/>
    </location>
</feature>
<evidence type="ECO:0000256" key="3">
    <source>
        <dbReference type="ARBA" id="ARBA00022989"/>
    </source>
</evidence>
<dbReference type="PANTHER" id="PTHR37422">
    <property type="entry name" value="TEICHURONIC ACID BIOSYNTHESIS PROTEIN TUAE"/>
    <property type="match status" value="1"/>
</dbReference>
<feature type="transmembrane region" description="Helical" evidence="5">
    <location>
        <begin position="170"/>
        <end position="192"/>
    </location>
</feature>
<comment type="subcellular location">
    <subcellularLocation>
        <location evidence="1">Membrane</location>
        <topology evidence="1">Multi-pass membrane protein</topology>
    </subcellularLocation>
</comment>
<proteinExistence type="predicted"/>
<dbReference type="Pfam" id="PF04932">
    <property type="entry name" value="Wzy_C"/>
    <property type="match status" value="1"/>
</dbReference>
<reference evidence="7 8" key="1">
    <citation type="submission" date="2018-02" db="EMBL/GenBank/DDBJ databases">
        <title>Genomic Reconstructions from Amazon Rainforest and Pasture Soil Reveal Novel Insights into the Physiology of Candidate Phyla in Tropical Sites.</title>
        <authorList>
            <person name="Kroeger M.E."/>
            <person name="Delmont T."/>
            <person name="Eren A.M."/>
            <person name="Guo J."/>
            <person name="Meyer K.M."/>
            <person name="Khan K."/>
            <person name="Rodrigues J.L.M."/>
            <person name="Bohannan B.J.M."/>
            <person name="Tringe S."/>
            <person name="Borges C.D."/>
            <person name="Tiedje J."/>
            <person name="Tsai S.M."/>
            <person name="Nusslein K."/>
        </authorList>
    </citation>
    <scope>NUCLEOTIDE SEQUENCE [LARGE SCALE GENOMIC DNA]</scope>
    <source>
        <strain evidence="7">Amazon FNV 2010 28 9</strain>
    </source>
</reference>
<dbReference type="GO" id="GO:0016020">
    <property type="term" value="C:membrane"/>
    <property type="evidence" value="ECO:0007669"/>
    <property type="project" value="UniProtKB-SubCell"/>
</dbReference>
<evidence type="ECO:0000256" key="4">
    <source>
        <dbReference type="ARBA" id="ARBA00023136"/>
    </source>
</evidence>
<evidence type="ECO:0000256" key="5">
    <source>
        <dbReference type="SAM" id="Phobius"/>
    </source>
</evidence>
<feature type="transmembrane region" description="Helical" evidence="5">
    <location>
        <begin position="249"/>
        <end position="266"/>
    </location>
</feature>
<accession>A0A317JPE2</accession>
<keyword evidence="4 5" id="KW-0472">Membrane</keyword>
<dbReference type="Proteomes" id="UP000246104">
    <property type="component" value="Unassembled WGS sequence"/>
</dbReference>
<keyword evidence="2 5" id="KW-0812">Transmembrane</keyword>
<feature type="non-terminal residue" evidence="7">
    <location>
        <position position="337"/>
    </location>
</feature>
<comment type="caution">
    <text evidence="7">The sequence shown here is derived from an EMBL/GenBank/DDBJ whole genome shotgun (WGS) entry which is preliminary data.</text>
</comment>
<keyword evidence="3 5" id="KW-1133">Transmembrane helix</keyword>
<evidence type="ECO:0000256" key="1">
    <source>
        <dbReference type="ARBA" id="ARBA00004141"/>
    </source>
</evidence>
<feature type="transmembrane region" description="Helical" evidence="5">
    <location>
        <begin position="204"/>
        <end position="221"/>
    </location>
</feature>
<dbReference type="InterPro" id="IPR007016">
    <property type="entry name" value="O-antigen_ligase-rel_domated"/>
</dbReference>
<feature type="domain" description="O-antigen ligase-related" evidence="6">
    <location>
        <begin position="213"/>
        <end position="332"/>
    </location>
</feature>